<reference evidence="2 3" key="1">
    <citation type="journal article" date="2021" name="Sci. Rep.">
        <title>Chromosome anchoring in Senegalese sole (Solea senegalensis) reveals sex-associated markers and genome rearrangements in flatfish.</title>
        <authorList>
            <person name="Guerrero-Cozar I."/>
            <person name="Gomez-Garrido J."/>
            <person name="Berbel C."/>
            <person name="Martinez-Blanch J.F."/>
            <person name="Alioto T."/>
            <person name="Claros M.G."/>
            <person name="Gagnaire P.A."/>
            <person name="Manchado M."/>
        </authorList>
    </citation>
    <scope>NUCLEOTIDE SEQUENCE [LARGE SCALE GENOMIC DNA]</scope>
    <source>
        <strain evidence="2">Sse05_10M</strain>
    </source>
</reference>
<dbReference type="AlphaFoldDB" id="A0AAV6R5J0"/>
<comment type="caution">
    <text evidence="2">The sequence shown here is derived from an EMBL/GenBank/DDBJ whole genome shotgun (WGS) entry which is preliminary data.</text>
</comment>
<name>A0AAV6R5J0_SOLSE</name>
<feature type="region of interest" description="Disordered" evidence="1">
    <location>
        <begin position="68"/>
        <end position="100"/>
    </location>
</feature>
<evidence type="ECO:0000256" key="1">
    <source>
        <dbReference type="SAM" id="MobiDB-lite"/>
    </source>
</evidence>
<dbReference type="EMBL" id="JAGKHQ010000014">
    <property type="protein sequence ID" value="KAG7499531.1"/>
    <property type="molecule type" value="Genomic_DNA"/>
</dbReference>
<keyword evidence="3" id="KW-1185">Reference proteome</keyword>
<protein>
    <submittedName>
        <fullName evidence="2">Uncharacterized protein</fullName>
    </submittedName>
</protein>
<proteinExistence type="predicted"/>
<organism evidence="2 3">
    <name type="scientific">Solea senegalensis</name>
    <name type="common">Senegalese sole</name>
    <dbReference type="NCBI Taxonomy" id="28829"/>
    <lineage>
        <taxon>Eukaryota</taxon>
        <taxon>Metazoa</taxon>
        <taxon>Chordata</taxon>
        <taxon>Craniata</taxon>
        <taxon>Vertebrata</taxon>
        <taxon>Euteleostomi</taxon>
        <taxon>Actinopterygii</taxon>
        <taxon>Neopterygii</taxon>
        <taxon>Teleostei</taxon>
        <taxon>Neoteleostei</taxon>
        <taxon>Acanthomorphata</taxon>
        <taxon>Carangaria</taxon>
        <taxon>Pleuronectiformes</taxon>
        <taxon>Pleuronectoidei</taxon>
        <taxon>Soleidae</taxon>
        <taxon>Solea</taxon>
    </lineage>
</organism>
<dbReference type="Proteomes" id="UP000693946">
    <property type="component" value="Linkage Group LG21"/>
</dbReference>
<evidence type="ECO:0000313" key="2">
    <source>
        <dbReference type="EMBL" id="KAG7499531.1"/>
    </source>
</evidence>
<evidence type="ECO:0000313" key="3">
    <source>
        <dbReference type="Proteomes" id="UP000693946"/>
    </source>
</evidence>
<sequence length="100" mass="11134">MKVVQRRLSNETQQVCFQISKFATIITFDSRKRSKTAEGKPHSADIRKSSSPEFLSFLVSLGKCQANNQSATHSHSELTVEPQGTRKPSACLSERHTGIE</sequence>
<accession>A0AAV6R5J0</accession>
<gene>
    <name evidence="2" type="ORF">JOB18_040972</name>
</gene>